<dbReference type="PANTHER" id="PTHR35770:SF1">
    <property type="entry name" value="U2 SMALL NUCLEAR RIBONUCLEOPROTEIN AUXILIARY FACTOR-LIKE PROTEIN"/>
    <property type="match status" value="1"/>
</dbReference>
<reference evidence="3" key="1">
    <citation type="submission" date="2016-06" db="EMBL/GenBank/DDBJ databases">
        <title>Parallel loss of symbiosis genes in relatives of nitrogen-fixing non-legume Parasponia.</title>
        <authorList>
            <person name="Van Velzen R."/>
            <person name="Holmer R."/>
            <person name="Bu F."/>
            <person name="Rutten L."/>
            <person name="Van Zeijl A."/>
            <person name="Liu W."/>
            <person name="Santuari L."/>
            <person name="Cao Q."/>
            <person name="Sharma T."/>
            <person name="Shen D."/>
            <person name="Roswanjaya Y."/>
            <person name="Wardhani T."/>
            <person name="Kalhor M.S."/>
            <person name="Jansen J."/>
            <person name="Van den Hoogen J."/>
            <person name="Gungor B."/>
            <person name="Hartog M."/>
            <person name="Hontelez J."/>
            <person name="Verver J."/>
            <person name="Yang W.-C."/>
            <person name="Schijlen E."/>
            <person name="Repin R."/>
            <person name="Schilthuizen M."/>
            <person name="Schranz E."/>
            <person name="Heidstra R."/>
            <person name="Miyata K."/>
            <person name="Fedorova E."/>
            <person name="Kohlen W."/>
            <person name="Bisseling T."/>
            <person name="Smit S."/>
            <person name="Geurts R."/>
        </authorList>
    </citation>
    <scope>NUCLEOTIDE SEQUENCE [LARGE SCALE GENOMIC DNA]</scope>
    <source>
        <strain evidence="3">cv. WU1-14</strain>
    </source>
</reference>
<dbReference type="GO" id="GO:1990904">
    <property type="term" value="C:ribonucleoprotein complex"/>
    <property type="evidence" value="ECO:0007669"/>
    <property type="project" value="UniProtKB-KW"/>
</dbReference>
<protein>
    <submittedName>
        <fullName evidence="2">U2 small nuclear ribonucleoprotein auxiliary factor-like protein</fullName>
    </submittedName>
</protein>
<gene>
    <name evidence="2" type="ORF">PanWU01x14_350040</name>
</gene>
<sequence length="258" mass="28749">MGFEDLEPVFGEARVEWVSKQSGPSDRFLFHVHAPDPSRLTIHITDFHSNSTWEAVRSVMQLEDMRDDLGIGGSWSEFMDYVLASFKSRDVKLILDGHSESDNGPAYAKLVAQKTKGMPVISIPLTKLTGSAASAAIANLSLQLFKAFKSTHELYVEGEQDRSIRLTKMISAERERSESIQSQLEQYSKRQKLQKTNSSDNAGVSSLLNNALQSPEKQAARDTGSTKVASRVVPAHRRARVRGVLLQDTEDNEDEKKQ</sequence>
<feature type="region of interest" description="Disordered" evidence="1">
    <location>
        <begin position="212"/>
        <end position="234"/>
    </location>
</feature>
<dbReference type="OrthoDB" id="775087at2759"/>
<dbReference type="Proteomes" id="UP000237105">
    <property type="component" value="Unassembled WGS sequence"/>
</dbReference>
<organism evidence="2 3">
    <name type="scientific">Parasponia andersonii</name>
    <name type="common">Sponia andersonii</name>
    <dbReference type="NCBI Taxonomy" id="3476"/>
    <lineage>
        <taxon>Eukaryota</taxon>
        <taxon>Viridiplantae</taxon>
        <taxon>Streptophyta</taxon>
        <taxon>Embryophyta</taxon>
        <taxon>Tracheophyta</taxon>
        <taxon>Spermatophyta</taxon>
        <taxon>Magnoliopsida</taxon>
        <taxon>eudicotyledons</taxon>
        <taxon>Gunneridae</taxon>
        <taxon>Pentapetalae</taxon>
        <taxon>rosids</taxon>
        <taxon>fabids</taxon>
        <taxon>Rosales</taxon>
        <taxon>Cannabaceae</taxon>
        <taxon>Parasponia</taxon>
    </lineage>
</organism>
<dbReference type="STRING" id="3476.A0A2P5AB52"/>
<comment type="caution">
    <text evidence="2">The sequence shown here is derived from an EMBL/GenBank/DDBJ whole genome shotgun (WGS) entry which is preliminary data.</text>
</comment>
<dbReference type="PANTHER" id="PTHR35770">
    <property type="entry name" value="U2 SMALL NUCLEAR RIBONUCLEOPROTEIN AUXILIARY FACTOR-LIKE PROTEIN"/>
    <property type="match status" value="1"/>
</dbReference>
<feature type="compositionally biased region" description="Acidic residues" evidence="1">
    <location>
        <begin position="248"/>
        <end position="258"/>
    </location>
</feature>
<dbReference type="EMBL" id="JXTB01000706">
    <property type="protein sequence ID" value="PON33766.1"/>
    <property type="molecule type" value="Genomic_DNA"/>
</dbReference>
<dbReference type="AlphaFoldDB" id="A0A2P5AB52"/>
<name>A0A2P5AB52_PARAD</name>
<evidence type="ECO:0000313" key="3">
    <source>
        <dbReference type="Proteomes" id="UP000237105"/>
    </source>
</evidence>
<evidence type="ECO:0000256" key="1">
    <source>
        <dbReference type="SAM" id="MobiDB-lite"/>
    </source>
</evidence>
<evidence type="ECO:0000313" key="2">
    <source>
        <dbReference type="EMBL" id="PON33766.1"/>
    </source>
</evidence>
<accession>A0A2P5AB52</accession>
<keyword evidence="3" id="KW-1185">Reference proteome</keyword>
<keyword evidence="2" id="KW-0687">Ribonucleoprotein</keyword>
<feature type="region of interest" description="Disordered" evidence="1">
    <location>
        <begin position="239"/>
        <end position="258"/>
    </location>
</feature>
<proteinExistence type="predicted"/>